<dbReference type="RefSeq" id="WP_244458993.1">
    <property type="nucleotide sequence ID" value="NZ_AP025637.1"/>
</dbReference>
<protein>
    <recommendedName>
        <fullName evidence="5">Tyr recombinase domain-containing protein</fullName>
    </recommendedName>
</protein>
<comment type="similarity">
    <text evidence="1">Belongs to the 'phage' integrase family.</text>
</comment>
<keyword evidence="7" id="KW-1185">Reference proteome</keyword>
<dbReference type="Proteomes" id="UP000831327">
    <property type="component" value="Chromosome"/>
</dbReference>
<dbReference type="PROSITE" id="PS51898">
    <property type="entry name" value="TYR_RECOMBINASE"/>
    <property type="match status" value="1"/>
</dbReference>
<evidence type="ECO:0000256" key="1">
    <source>
        <dbReference type="ARBA" id="ARBA00008857"/>
    </source>
</evidence>
<organism evidence="6 7">
    <name type="scientific">Roseomonas fluvialis</name>
    <dbReference type="NCBI Taxonomy" id="1750527"/>
    <lineage>
        <taxon>Bacteria</taxon>
        <taxon>Pseudomonadati</taxon>
        <taxon>Pseudomonadota</taxon>
        <taxon>Alphaproteobacteria</taxon>
        <taxon>Acetobacterales</taxon>
        <taxon>Roseomonadaceae</taxon>
        <taxon>Roseomonas</taxon>
    </lineage>
</organism>
<dbReference type="InterPro" id="IPR011010">
    <property type="entry name" value="DNA_brk_join_enz"/>
</dbReference>
<dbReference type="PANTHER" id="PTHR30349">
    <property type="entry name" value="PHAGE INTEGRASE-RELATED"/>
    <property type="match status" value="1"/>
</dbReference>
<evidence type="ECO:0000256" key="2">
    <source>
        <dbReference type="ARBA" id="ARBA00022908"/>
    </source>
</evidence>
<dbReference type="Gene3D" id="1.10.443.10">
    <property type="entry name" value="Intergrase catalytic core"/>
    <property type="match status" value="1"/>
</dbReference>
<keyword evidence="3" id="KW-0238">DNA-binding</keyword>
<evidence type="ECO:0000313" key="6">
    <source>
        <dbReference type="EMBL" id="BDG71758.1"/>
    </source>
</evidence>
<dbReference type="EMBL" id="AP025637">
    <property type="protein sequence ID" value="BDG71758.1"/>
    <property type="molecule type" value="Genomic_DNA"/>
</dbReference>
<dbReference type="Pfam" id="PF00589">
    <property type="entry name" value="Phage_integrase"/>
    <property type="match status" value="1"/>
</dbReference>
<reference evidence="6 7" key="1">
    <citation type="journal article" date="2016" name="Microbes Environ.">
        <title>Phylogenetically diverse aerobic anoxygenic phototrophic bacteria isolated from epilithic biofilms in Tama river, Japan.</title>
        <authorList>
            <person name="Hirose S."/>
            <person name="Matsuura K."/>
            <person name="Haruta S."/>
        </authorList>
    </citation>
    <scope>NUCLEOTIDE SEQUENCE [LARGE SCALE GENOMIC DNA]</scope>
    <source>
        <strain evidence="6 7">S08</strain>
    </source>
</reference>
<evidence type="ECO:0000259" key="5">
    <source>
        <dbReference type="PROSITE" id="PS51898"/>
    </source>
</evidence>
<dbReference type="InterPro" id="IPR050090">
    <property type="entry name" value="Tyrosine_recombinase_XerCD"/>
</dbReference>
<proteinExistence type="inferred from homology"/>
<feature type="domain" description="Tyr recombinase" evidence="5">
    <location>
        <begin position="207"/>
        <end position="406"/>
    </location>
</feature>
<keyword evidence="4" id="KW-0233">DNA recombination</keyword>
<dbReference type="InterPro" id="IPR002104">
    <property type="entry name" value="Integrase_catalytic"/>
</dbReference>
<evidence type="ECO:0000256" key="4">
    <source>
        <dbReference type="ARBA" id="ARBA00023172"/>
    </source>
</evidence>
<name>A0ABN6NZA0_9PROT</name>
<evidence type="ECO:0000313" key="7">
    <source>
        <dbReference type="Proteomes" id="UP000831327"/>
    </source>
</evidence>
<sequence length="425" mass="46265">MLIAPETHLGYRPAAVKGRNGTWIARRAVTRPGERTKYKEQALGAADDHPDSVADGTAVRTYHQAMAAAREWSLGQMAADRALAVGGADVTVKDAIETYVAARKRRAAIAGQDAEWRLTHHVVGAPLAGVAMLALTETDLTRWRRGLKRGGRGKRDDVPLAPSTLARLLNDLRAALTAAARRAKAPSDLHTIIHDGTRPPESPERAREMQVLPDADVRRLVETAEAHDPDFGALVTVLATTGARFGQAARLTVADLQPEARRVMLPPSRKGRGKKQVHRIAVPLPDDVVARLRALASGRAGHEPLLMRWRHKQVPGPTIRWEKQDRVAWSDSADMMRGWTLAVAAAKLPKGLVPYCLRHSSIVRGLRAGLPIKLVASVHDTSTSMIDAHYGKFIVDATEDLLRRALVPMASANVTHLRLAGADQR</sequence>
<keyword evidence="2" id="KW-0229">DNA integration</keyword>
<evidence type="ECO:0000256" key="3">
    <source>
        <dbReference type="ARBA" id="ARBA00023125"/>
    </source>
</evidence>
<dbReference type="SUPFAM" id="SSF56349">
    <property type="entry name" value="DNA breaking-rejoining enzymes"/>
    <property type="match status" value="1"/>
</dbReference>
<dbReference type="InterPro" id="IPR013762">
    <property type="entry name" value="Integrase-like_cat_sf"/>
</dbReference>
<accession>A0ABN6NZA0</accession>
<dbReference type="PANTHER" id="PTHR30349:SF41">
    <property type="entry name" value="INTEGRASE_RECOMBINASE PROTEIN MJ0367-RELATED"/>
    <property type="match status" value="1"/>
</dbReference>
<gene>
    <name evidence="6" type="ORF">Rmf_16870</name>
</gene>